<feature type="transmembrane region" description="Helical" evidence="1">
    <location>
        <begin position="136"/>
        <end position="158"/>
    </location>
</feature>
<keyword evidence="1" id="KW-0812">Transmembrane</keyword>
<accession>A0A2S1SFW4</accession>
<keyword evidence="3" id="KW-1185">Reference proteome</keyword>
<evidence type="ECO:0000256" key="1">
    <source>
        <dbReference type="SAM" id="Phobius"/>
    </source>
</evidence>
<sequence length="166" mass="18325">MNLQNITLIPALLCTALISGLYYAYSCSVNPGLGRLPDAEYLSAMQSINRAIVNGLFFASFFGTLVFLGLTTFAHYNTQKFVWLLAAAVIYIIGSFGVTISGNVPLNDALDAFHISSASADEIRQMRMHFENPWNFYHRIRSIATFVSLIMVATACFLNNAHATEN</sequence>
<gene>
    <name evidence="2" type="ORF">HYN49_05010</name>
</gene>
<feature type="transmembrane region" description="Helical" evidence="1">
    <location>
        <begin position="7"/>
        <end position="25"/>
    </location>
</feature>
<dbReference type="InterPro" id="IPR013901">
    <property type="entry name" value="Anthrone_oxy"/>
</dbReference>
<evidence type="ECO:0000313" key="3">
    <source>
        <dbReference type="Proteomes" id="UP000244937"/>
    </source>
</evidence>
<name>A0A2S1SFW4_9FLAO</name>
<feature type="transmembrane region" description="Helical" evidence="1">
    <location>
        <begin position="51"/>
        <end position="74"/>
    </location>
</feature>
<dbReference type="EMBL" id="CP029187">
    <property type="protein sequence ID" value="AWI25308.1"/>
    <property type="molecule type" value="Genomic_DNA"/>
</dbReference>
<evidence type="ECO:0000313" key="2">
    <source>
        <dbReference type="EMBL" id="AWI25308.1"/>
    </source>
</evidence>
<keyword evidence="1" id="KW-1133">Transmembrane helix</keyword>
<keyword evidence="1" id="KW-0472">Membrane</keyword>
<dbReference type="OrthoDB" id="772592at2"/>
<dbReference type="KEGG" id="fpal:HYN49_05010"/>
<protein>
    <submittedName>
        <fullName evidence="2">DUF1772 domain-containing protein</fullName>
    </submittedName>
</protein>
<reference evidence="2 3" key="1">
    <citation type="submission" date="2018-05" db="EMBL/GenBank/DDBJ databases">
        <title>Genome sequencing of Flavobacterium sp. HYN0049.</title>
        <authorList>
            <person name="Yi H."/>
            <person name="Baek C."/>
        </authorList>
    </citation>
    <scope>NUCLEOTIDE SEQUENCE [LARGE SCALE GENOMIC DNA]</scope>
    <source>
        <strain evidence="2 3">HYN0049</strain>
    </source>
</reference>
<feature type="transmembrane region" description="Helical" evidence="1">
    <location>
        <begin position="81"/>
        <end position="100"/>
    </location>
</feature>
<dbReference type="RefSeq" id="WP_108903102.1">
    <property type="nucleotide sequence ID" value="NZ_CP029187.1"/>
</dbReference>
<dbReference type="Pfam" id="PF08592">
    <property type="entry name" value="Anthrone_oxy"/>
    <property type="match status" value="1"/>
</dbReference>
<proteinExistence type="predicted"/>
<dbReference type="Proteomes" id="UP000244937">
    <property type="component" value="Chromosome"/>
</dbReference>
<dbReference type="AlphaFoldDB" id="A0A2S1SFW4"/>
<organism evidence="2 3">
    <name type="scientific">Flavobacterium pallidum</name>
    <dbReference type="NCBI Taxonomy" id="2172098"/>
    <lineage>
        <taxon>Bacteria</taxon>
        <taxon>Pseudomonadati</taxon>
        <taxon>Bacteroidota</taxon>
        <taxon>Flavobacteriia</taxon>
        <taxon>Flavobacteriales</taxon>
        <taxon>Flavobacteriaceae</taxon>
        <taxon>Flavobacterium</taxon>
    </lineage>
</organism>